<feature type="signal peptide" evidence="16">
    <location>
        <begin position="1"/>
        <end position="20"/>
    </location>
</feature>
<dbReference type="Gene3D" id="3.30.430.20">
    <property type="entry name" value="Gnk2 domain, C-X8-C-X2-C motif"/>
    <property type="match status" value="1"/>
</dbReference>
<evidence type="ECO:0000259" key="17">
    <source>
        <dbReference type="PROSITE" id="PS51473"/>
    </source>
</evidence>
<evidence type="ECO:0000256" key="13">
    <source>
        <dbReference type="ARBA" id="ARBA00038393"/>
    </source>
</evidence>
<dbReference type="EMBL" id="JADCNM010000078">
    <property type="protein sequence ID" value="KAG0451138.1"/>
    <property type="molecule type" value="Genomic_DNA"/>
</dbReference>
<keyword evidence="2" id="KW-0813">Transport</keyword>
<dbReference type="PANTHER" id="PTHR32080:SF3">
    <property type="entry name" value="PLASMODESMATA-LOCATED PROTEIN 7"/>
    <property type="match status" value="1"/>
</dbReference>
<evidence type="ECO:0000256" key="7">
    <source>
        <dbReference type="ARBA" id="ARBA00022737"/>
    </source>
</evidence>
<feature type="domain" description="Gnk2-homologous" evidence="17">
    <location>
        <begin position="24"/>
        <end position="128"/>
    </location>
</feature>
<evidence type="ECO:0000256" key="4">
    <source>
        <dbReference type="ARBA" id="ARBA00022581"/>
    </source>
</evidence>
<dbReference type="Pfam" id="PF01657">
    <property type="entry name" value="Stress-antifung"/>
    <property type="match status" value="1"/>
</dbReference>
<evidence type="ECO:0000256" key="16">
    <source>
        <dbReference type="SAM" id="SignalP"/>
    </source>
</evidence>
<evidence type="ECO:0000256" key="2">
    <source>
        <dbReference type="ARBA" id="ARBA00022448"/>
    </source>
</evidence>
<comment type="subcellular location">
    <subcellularLocation>
        <location evidence="12">Cell junction</location>
        <location evidence="12">Plasmodesma</location>
    </subcellularLocation>
    <subcellularLocation>
        <location evidence="1">Cell membrane</location>
        <topology evidence="1">Single-pass type I membrane protein</topology>
    </subcellularLocation>
</comment>
<feature type="chain" id="PRO_5032916645" description="Gnk2-homologous domain-containing protein" evidence="16">
    <location>
        <begin position="21"/>
        <end position="266"/>
    </location>
</feature>
<evidence type="ECO:0000256" key="11">
    <source>
        <dbReference type="ARBA" id="ARBA00023157"/>
    </source>
</evidence>
<dbReference type="PANTHER" id="PTHR32080">
    <property type="entry name" value="ANTIFUNGAL PROTEIN GINKBILOBIN-2-LIKE"/>
    <property type="match status" value="1"/>
</dbReference>
<keyword evidence="11" id="KW-1015">Disulfide bond</keyword>
<evidence type="ECO:0000256" key="15">
    <source>
        <dbReference type="SAM" id="Phobius"/>
    </source>
</evidence>
<dbReference type="OrthoDB" id="1097929at2759"/>
<dbReference type="CDD" id="cd23509">
    <property type="entry name" value="Gnk2-like"/>
    <property type="match status" value="1"/>
</dbReference>
<dbReference type="InterPro" id="IPR002902">
    <property type="entry name" value="GNK2"/>
</dbReference>
<evidence type="ECO:0000256" key="9">
    <source>
        <dbReference type="ARBA" id="ARBA00022989"/>
    </source>
</evidence>
<dbReference type="FunFam" id="3.30.430.20:FF:000001">
    <property type="entry name" value="cysteine-rich repeat secretory protein 3"/>
    <property type="match status" value="1"/>
</dbReference>
<dbReference type="GO" id="GO:0005886">
    <property type="term" value="C:plasma membrane"/>
    <property type="evidence" value="ECO:0007669"/>
    <property type="project" value="UniProtKB-SubCell"/>
</dbReference>
<evidence type="ECO:0000256" key="5">
    <source>
        <dbReference type="ARBA" id="ARBA00022692"/>
    </source>
</evidence>
<keyword evidence="5 15" id="KW-0812">Transmembrane</keyword>
<dbReference type="AlphaFoldDB" id="A0A835PEJ9"/>
<evidence type="ECO:0000256" key="10">
    <source>
        <dbReference type="ARBA" id="ARBA00023136"/>
    </source>
</evidence>
<dbReference type="PROSITE" id="PS51473">
    <property type="entry name" value="GNK2"/>
    <property type="match status" value="1"/>
</dbReference>
<evidence type="ECO:0000256" key="12">
    <source>
        <dbReference type="ARBA" id="ARBA00024184"/>
    </source>
</evidence>
<evidence type="ECO:0000313" key="19">
    <source>
        <dbReference type="Proteomes" id="UP000639772"/>
    </source>
</evidence>
<dbReference type="InterPro" id="IPR051378">
    <property type="entry name" value="Cell2Cell_Antifungal"/>
</dbReference>
<keyword evidence="9 15" id="KW-1133">Transmembrane helix</keyword>
<dbReference type="Proteomes" id="UP000639772">
    <property type="component" value="Unassembled WGS sequence"/>
</dbReference>
<evidence type="ECO:0000256" key="1">
    <source>
        <dbReference type="ARBA" id="ARBA00004251"/>
    </source>
</evidence>
<proteinExistence type="inferred from homology"/>
<feature type="region of interest" description="Disordered" evidence="14">
    <location>
        <begin position="164"/>
        <end position="185"/>
    </location>
</feature>
<feature type="transmembrane region" description="Helical" evidence="15">
    <location>
        <begin position="238"/>
        <end position="258"/>
    </location>
</feature>
<accession>A0A835PEJ9</accession>
<gene>
    <name evidence="18" type="ORF">HPP92_026382</name>
</gene>
<name>A0A835PEJ9_VANPL</name>
<evidence type="ECO:0000256" key="8">
    <source>
        <dbReference type="ARBA" id="ARBA00022949"/>
    </source>
</evidence>
<dbReference type="GO" id="GO:0009506">
    <property type="term" value="C:plasmodesma"/>
    <property type="evidence" value="ECO:0007669"/>
    <property type="project" value="UniProtKB-SubCell"/>
</dbReference>
<keyword evidence="10 15" id="KW-0472">Membrane</keyword>
<organism evidence="18 19">
    <name type="scientific">Vanilla planifolia</name>
    <name type="common">Vanilla</name>
    <dbReference type="NCBI Taxonomy" id="51239"/>
    <lineage>
        <taxon>Eukaryota</taxon>
        <taxon>Viridiplantae</taxon>
        <taxon>Streptophyta</taxon>
        <taxon>Embryophyta</taxon>
        <taxon>Tracheophyta</taxon>
        <taxon>Spermatophyta</taxon>
        <taxon>Magnoliopsida</taxon>
        <taxon>Liliopsida</taxon>
        <taxon>Asparagales</taxon>
        <taxon>Orchidaceae</taxon>
        <taxon>Vanilloideae</taxon>
        <taxon>Vanilleae</taxon>
        <taxon>Vanilla</taxon>
    </lineage>
</organism>
<comment type="caution">
    <text evidence="18">The sequence shown here is derived from an EMBL/GenBank/DDBJ whole genome shotgun (WGS) entry which is preliminary data.</text>
</comment>
<comment type="similarity">
    <text evidence="13">Belongs to the cysteine-rich repeat secretory protein family. Plasmodesmata-located proteins (PDLD) subfamily.</text>
</comment>
<reference evidence="18 19" key="1">
    <citation type="journal article" date="2020" name="Nat. Food">
        <title>A phased Vanilla planifolia genome enables genetic improvement of flavour and production.</title>
        <authorList>
            <person name="Hasing T."/>
            <person name="Tang H."/>
            <person name="Brym M."/>
            <person name="Khazi F."/>
            <person name="Huang T."/>
            <person name="Chambers A.H."/>
        </authorList>
    </citation>
    <scope>NUCLEOTIDE SEQUENCE [LARGE SCALE GENOMIC DNA]</scope>
    <source>
        <tissue evidence="18">Leaf</tissue>
    </source>
</reference>
<evidence type="ECO:0000313" key="18">
    <source>
        <dbReference type="EMBL" id="KAG0451138.1"/>
    </source>
</evidence>
<keyword evidence="8" id="KW-0965">Cell junction</keyword>
<keyword evidence="3" id="KW-1003">Cell membrane</keyword>
<sequence>MTKLLLFSLSFLLFLSSTAGDDPTAFVYAGCSQPRYAPGSPYQYNVESLLSSLANAAAFSSYSNFTSFSASPSSPVFALFQCRGDLPLSECSSCVRSALSRLSDLCPSAASSAVQLRACYIRYGNDSFLGRPDTSLLYKTCATAAVAYGGGAFLPPAIPPYLRSTPGHRTASRPPELSEPRRTTQVKASCGGAASGEAYLGKCYIRYYSNGAQPYAYGGGGGGEISGEEHGDETGKTLAIILGLLAGVALIIIFLSFLRRNGNGKY</sequence>
<evidence type="ECO:0000256" key="3">
    <source>
        <dbReference type="ARBA" id="ARBA00022475"/>
    </source>
</evidence>
<evidence type="ECO:0000256" key="6">
    <source>
        <dbReference type="ARBA" id="ARBA00022729"/>
    </source>
</evidence>
<keyword evidence="6 16" id="KW-0732">Signal</keyword>
<keyword evidence="4" id="KW-0945">Host-virus interaction</keyword>
<keyword evidence="7" id="KW-0677">Repeat</keyword>
<evidence type="ECO:0000256" key="14">
    <source>
        <dbReference type="SAM" id="MobiDB-lite"/>
    </source>
</evidence>
<protein>
    <recommendedName>
        <fullName evidence="17">Gnk2-homologous domain-containing protein</fullName>
    </recommendedName>
</protein>
<dbReference type="InterPro" id="IPR038408">
    <property type="entry name" value="GNK2_sf"/>
</dbReference>